<reference key="1">
    <citation type="submission" date="2010-11" db="EMBL/GenBank/DDBJ databases">
        <title>The complete genome of Paludibacter propionicigenes DSM 17365.</title>
        <authorList>
            <consortium name="US DOE Joint Genome Institute (JGI-PGF)"/>
            <person name="Lucas S."/>
            <person name="Copeland A."/>
            <person name="Lapidus A."/>
            <person name="Bruce D."/>
            <person name="Goodwin L."/>
            <person name="Pitluck S."/>
            <person name="Kyrpides N."/>
            <person name="Mavromatis K."/>
            <person name="Ivanova N."/>
            <person name="Munk A.C."/>
            <person name="Brettin T."/>
            <person name="Detter J.C."/>
            <person name="Han C."/>
            <person name="Tapia R."/>
            <person name="Land M."/>
            <person name="Hauser L."/>
            <person name="Markowitz V."/>
            <person name="Cheng J.-F."/>
            <person name="Hugenholtz P."/>
            <person name="Woyke T."/>
            <person name="Wu D."/>
            <person name="Gronow S."/>
            <person name="Wellnitz S."/>
            <person name="Brambilla E."/>
            <person name="Klenk H.-P."/>
            <person name="Eisen J.A."/>
        </authorList>
    </citation>
    <scope>NUCLEOTIDE SEQUENCE</scope>
    <source>
        <strain>WB4</strain>
    </source>
</reference>
<keyword evidence="6" id="KW-1185">Reference proteome</keyword>
<dbReference type="Pfam" id="PF00196">
    <property type="entry name" value="GerE"/>
    <property type="match status" value="1"/>
</dbReference>
<dbReference type="PROSITE" id="PS50043">
    <property type="entry name" value="HTH_LUXR_2"/>
    <property type="match status" value="1"/>
</dbReference>
<sequence length="220" mass="25111">MDEATFIIAENCDLCRLGLTCIIQDQVQSPTIVTVSSKLELHKALLYNEDATVIIDFESLAIDNIEEVIVLSDCFPRSNWLFMGDIPDESFLMPLTASFERANFILKSNEYDVITMAILDTLSGKKYFCSEALQIIMDGHNRKKESSGKRDLLTHTELELIQLFTQGKTAKEIADSRCLSHHTINTHRKNIFRKLEINNVQELIKFALKNGLVDLTEYYI</sequence>
<protein>
    <submittedName>
        <fullName evidence="5">Transcriptional regulator, LuxR family</fullName>
    </submittedName>
</protein>
<feature type="domain" description="HTH luxR-type" evidence="4">
    <location>
        <begin position="146"/>
        <end position="211"/>
    </location>
</feature>
<evidence type="ECO:0000256" key="1">
    <source>
        <dbReference type="ARBA" id="ARBA00023015"/>
    </source>
</evidence>
<dbReference type="EMBL" id="CP002345">
    <property type="protein sequence ID" value="ADQ79757.1"/>
    <property type="molecule type" value="Genomic_DNA"/>
</dbReference>
<accession>E4T4W3</accession>
<keyword evidence="2" id="KW-0238">DNA-binding</keyword>
<name>E4T4W3_PALPW</name>
<dbReference type="InterPro" id="IPR000792">
    <property type="entry name" value="Tscrpt_reg_LuxR_C"/>
</dbReference>
<dbReference type="HOGENOM" id="CLU_000445_90_1_10"/>
<evidence type="ECO:0000259" key="4">
    <source>
        <dbReference type="PROSITE" id="PS50043"/>
    </source>
</evidence>
<dbReference type="SMART" id="SM00421">
    <property type="entry name" value="HTH_LUXR"/>
    <property type="match status" value="1"/>
</dbReference>
<dbReference type="STRING" id="694427.Palpr_1614"/>
<dbReference type="Proteomes" id="UP000008718">
    <property type="component" value="Chromosome"/>
</dbReference>
<dbReference type="InterPro" id="IPR016032">
    <property type="entry name" value="Sig_transdc_resp-reg_C-effctor"/>
</dbReference>
<gene>
    <name evidence="5" type="ordered locus">Palpr_1614</name>
</gene>
<reference evidence="5 6" key="2">
    <citation type="journal article" date="2011" name="Stand. Genomic Sci.">
        <title>Complete genome sequence of Paludibacter propionicigenes type strain (WB4).</title>
        <authorList>
            <person name="Gronow S."/>
            <person name="Munk C."/>
            <person name="Lapidus A."/>
            <person name="Nolan M."/>
            <person name="Lucas S."/>
            <person name="Hammon N."/>
            <person name="Deshpande S."/>
            <person name="Cheng J.F."/>
            <person name="Tapia R."/>
            <person name="Han C."/>
            <person name="Goodwin L."/>
            <person name="Pitluck S."/>
            <person name="Liolios K."/>
            <person name="Ivanova N."/>
            <person name="Mavromatis K."/>
            <person name="Mikhailova N."/>
            <person name="Pati A."/>
            <person name="Chen A."/>
            <person name="Palaniappan K."/>
            <person name="Land M."/>
            <person name="Hauser L."/>
            <person name="Chang Y.J."/>
            <person name="Jeffries C.D."/>
            <person name="Brambilla E."/>
            <person name="Rohde M."/>
            <person name="Goker M."/>
            <person name="Detter J.C."/>
            <person name="Woyke T."/>
            <person name="Bristow J."/>
            <person name="Eisen J.A."/>
            <person name="Markowitz V."/>
            <person name="Hugenholtz P."/>
            <person name="Kyrpides N.C."/>
            <person name="Klenk H.P."/>
        </authorList>
    </citation>
    <scope>NUCLEOTIDE SEQUENCE [LARGE SCALE GENOMIC DNA]</scope>
    <source>
        <strain evidence="6">DSM 17365 / JCM 13257 / WB4</strain>
    </source>
</reference>
<evidence type="ECO:0000256" key="3">
    <source>
        <dbReference type="ARBA" id="ARBA00023163"/>
    </source>
</evidence>
<organism evidence="5 6">
    <name type="scientific">Paludibacter propionicigenes (strain DSM 17365 / JCM 13257 / WB4)</name>
    <dbReference type="NCBI Taxonomy" id="694427"/>
    <lineage>
        <taxon>Bacteria</taxon>
        <taxon>Pseudomonadati</taxon>
        <taxon>Bacteroidota</taxon>
        <taxon>Bacteroidia</taxon>
        <taxon>Bacteroidales</taxon>
        <taxon>Paludibacteraceae</taxon>
        <taxon>Paludibacter</taxon>
    </lineage>
</organism>
<dbReference type="PRINTS" id="PR00038">
    <property type="entry name" value="HTHLUXR"/>
</dbReference>
<proteinExistence type="predicted"/>
<dbReference type="GO" id="GO:0003677">
    <property type="term" value="F:DNA binding"/>
    <property type="evidence" value="ECO:0007669"/>
    <property type="project" value="UniProtKB-KW"/>
</dbReference>
<dbReference type="PANTHER" id="PTHR44688">
    <property type="entry name" value="DNA-BINDING TRANSCRIPTIONAL ACTIVATOR DEVR_DOSR"/>
    <property type="match status" value="1"/>
</dbReference>
<dbReference type="eggNOG" id="COG2197">
    <property type="taxonomic scope" value="Bacteria"/>
</dbReference>
<evidence type="ECO:0000313" key="5">
    <source>
        <dbReference type="EMBL" id="ADQ79757.1"/>
    </source>
</evidence>
<dbReference type="Gene3D" id="3.40.50.2300">
    <property type="match status" value="1"/>
</dbReference>
<evidence type="ECO:0000256" key="2">
    <source>
        <dbReference type="ARBA" id="ARBA00023125"/>
    </source>
</evidence>
<keyword evidence="1" id="KW-0805">Transcription regulation</keyword>
<dbReference type="GO" id="GO:0006355">
    <property type="term" value="P:regulation of DNA-templated transcription"/>
    <property type="evidence" value="ECO:0007669"/>
    <property type="project" value="InterPro"/>
</dbReference>
<dbReference type="SUPFAM" id="SSF46894">
    <property type="entry name" value="C-terminal effector domain of the bipartite response regulators"/>
    <property type="match status" value="1"/>
</dbReference>
<dbReference type="CDD" id="cd06170">
    <property type="entry name" value="LuxR_C_like"/>
    <property type="match status" value="1"/>
</dbReference>
<keyword evidence="3" id="KW-0804">Transcription</keyword>
<dbReference type="OrthoDB" id="965844at2"/>
<evidence type="ECO:0000313" key="6">
    <source>
        <dbReference type="Proteomes" id="UP000008718"/>
    </source>
</evidence>
<dbReference type="RefSeq" id="WP_013445126.1">
    <property type="nucleotide sequence ID" value="NC_014734.1"/>
</dbReference>
<dbReference type="AlphaFoldDB" id="E4T4W3"/>
<dbReference type="KEGG" id="ppn:Palpr_1614"/>
<dbReference type="PANTHER" id="PTHR44688:SF16">
    <property type="entry name" value="DNA-BINDING TRANSCRIPTIONAL ACTIVATOR DEVR_DOSR"/>
    <property type="match status" value="1"/>
</dbReference>